<comment type="similarity">
    <text evidence="4">In the N-terminal section; belongs to the DHBP synthase family.</text>
</comment>
<comment type="pathway">
    <text evidence="3 7">Cofactor biosynthesis; riboflavin biosynthesis; 2-hydroxy-3-oxobutyl phosphate from D-ribulose 5-phosphate: step 1/1.</text>
</comment>
<dbReference type="Gene3D" id="3.90.870.10">
    <property type="entry name" value="DHBP synthase"/>
    <property type="match status" value="1"/>
</dbReference>
<dbReference type="PIRSF" id="PIRSF001259">
    <property type="entry name" value="RibA"/>
    <property type="match status" value="1"/>
</dbReference>
<dbReference type="RefSeq" id="WP_307810844.1">
    <property type="nucleotide sequence ID" value="NZ_BAABKQ010000001.1"/>
</dbReference>
<dbReference type="InterPro" id="IPR032677">
    <property type="entry name" value="GTP_cyclohydro_II"/>
</dbReference>
<comment type="cofactor">
    <cofactor evidence="7">
        <name>Mg(2+)</name>
        <dbReference type="ChEBI" id="CHEBI:18420"/>
    </cofactor>
    <cofactor evidence="7">
        <name>Mn(2+)</name>
        <dbReference type="ChEBI" id="CHEBI:29035"/>
    </cofactor>
    <text evidence="7">Binds 2 divalent metal cations per subunit. Magnesium or manganese.</text>
</comment>
<dbReference type="Pfam" id="PF00925">
    <property type="entry name" value="GTP_cyclohydro2"/>
    <property type="match status" value="1"/>
</dbReference>
<keyword evidence="7" id="KW-0464">Manganese</keyword>
<dbReference type="Gene3D" id="3.40.50.10990">
    <property type="entry name" value="GTP cyclohydrolase II"/>
    <property type="match status" value="1"/>
</dbReference>
<evidence type="ECO:0000256" key="5">
    <source>
        <dbReference type="ARBA" id="ARBA00022619"/>
    </source>
</evidence>
<feature type="binding site" evidence="7">
    <location>
        <position position="66"/>
    </location>
    <ligand>
        <name>Mg(2+)</name>
        <dbReference type="ChEBI" id="CHEBI:18420"/>
        <label>2</label>
    </ligand>
</feature>
<gene>
    <name evidence="7" type="primary">ribB</name>
    <name evidence="9" type="ORF">GCM10023353_01810</name>
</gene>
<feature type="binding site" evidence="7">
    <location>
        <position position="66"/>
    </location>
    <ligand>
        <name>Mg(2+)</name>
        <dbReference type="ChEBI" id="CHEBI:18420"/>
        <label>1</label>
    </ligand>
</feature>
<evidence type="ECO:0000256" key="6">
    <source>
        <dbReference type="ARBA" id="ARBA00022723"/>
    </source>
</evidence>
<reference evidence="10" key="1">
    <citation type="journal article" date="2019" name="Int. J. Syst. Evol. Microbiol.">
        <title>The Global Catalogue of Microorganisms (GCM) 10K type strain sequencing project: providing services to taxonomists for standard genome sequencing and annotation.</title>
        <authorList>
            <consortium name="The Broad Institute Genomics Platform"/>
            <consortium name="The Broad Institute Genome Sequencing Center for Infectious Disease"/>
            <person name="Wu L."/>
            <person name="Ma J."/>
        </authorList>
    </citation>
    <scope>NUCLEOTIDE SEQUENCE [LARGE SCALE GENOMIC DNA]</scope>
    <source>
        <strain evidence="10">JCM 18542</strain>
    </source>
</reference>
<dbReference type="NCBIfam" id="TIGR00506">
    <property type="entry name" value="ribB"/>
    <property type="match status" value="1"/>
</dbReference>
<evidence type="ECO:0000256" key="2">
    <source>
        <dbReference type="ARBA" id="ARBA00002284"/>
    </source>
</evidence>
<evidence type="ECO:0000259" key="8">
    <source>
        <dbReference type="Pfam" id="PF00925"/>
    </source>
</evidence>
<dbReference type="InterPro" id="IPR000422">
    <property type="entry name" value="DHBP_synthase_RibB"/>
</dbReference>
<evidence type="ECO:0000256" key="7">
    <source>
        <dbReference type="HAMAP-Rule" id="MF_00180"/>
    </source>
</evidence>
<accession>A0ABP9C0N6</accession>
<feature type="binding site" evidence="7">
    <location>
        <position position="181"/>
    </location>
    <ligand>
        <name>Mg(2+)</name>
        <dbReference type="ChEBI" id="CHEBI:18420"/>
        <label>2</label>
    </ligand>
</feature>
<comment type="caution">
    <text evidence="9">The sequence shown here is derived from an EMBL/GenBank/DDBJ whole genome shotgun (WGS) entry which is preliminary data.</text>
</comment>
<feature type="site" description="Essential for catalytic activity" evidence="7">
    <location>
        <position position="202"/>
    </location>
</feature>
<evidence type="ECO:0000256" key="4">
    <source>
        <dbReference type="ARBA" id="ARBA00005520"/>
    </source>
</evidence>
<dbReference type="Proteomes" id="UP001500839">
    <property type="component" value="Unassembled WGS sequence"/>
</dbReference>
<evidence type="ECO:0000256" key="1">
    <source>
        <dbReference type="ARBA" id="ARBA00000141"/>
    </source>
</evidence>
<evidence type="ECO:0000313" key="9">
    <source>
        <dbReference type="EMBL" id="GAA4803248.1"/>
    </source>
</evidence>
<keyword evidence="7" id="KW-0460">Magnesium</keyword>
<organism evidence="9 10">
    <name type="scientific">Tomitella cavernea</name>
    <dbReference type="NCBI Taxonomy" id="1387982"/>
    <lineage>
        <taxon>Bacteria</taxon>
        <taxon>Bacillati</taxon>
        <taxon>Actinomycetota</taxon>
        <taxon>Actinomycetes</taxon>
        <taxon>Mycobacteriales</taxon>
        <taxon>Tomitella</taxon>
    </lineage>
</organism>
<feature type="binding site" evidence="7">
    <location>
        <begin position="178"/>
        <end position="182"/>
    </location>
    <ligand>
        <name>D-ribulose 5-phosphate</name>
        <dbReference type="ChEBI" id="CHEBI:58121"/>
    </ligand>
</feature>
<dbReference type="PANTHER" id="PTHR21327">
    <property type="entry name" value="GTP CYCLOHYDROLASE II-RELATED"/>
    <property type="match status" value="1"/>
</dbReference>
<keyword evidence="6 7" id="KW-0479">Metal-binding</keyword>
<comment type="catalytic activity">
    <reaction evidence="1 7">
        <text>D-ribulose 5-phosphate = (2S)-2-hydroxy-3-oxobutyl phosphate + formate + H(+)</text>
        <dbReference type="Rhea" id="RHEA:18457"/>
        <dbReference type="ChEBI" id="CHEBI:15378"/>
        <dbReference type="ChEBI" id="CHEBI:15740"/>
        <dbReference type="ChEBI" id="CHEBI:58121"/>
        <dbReference type="ChEBI" id="CHEBI:58830"/>
        <dbReference type="EC" id="4.1.99.12"/>
    </reaction>
</comment>
<dbReference type="PANTHER" id="PTHR21327:SF18">
    <property type="entry name" value="3,4-DIHYDROXY-2-BUTANONE 4-PHOSPHATE SYNTHASE"/>
    <property type="match status" value="1"/>
</dbReference>
<dbReference type="EC" id="4.1.99.12" evidence="7"/>
<keyword evidence="5 7" id="KW-0686">Riboflavin biosynthesis</keyword>
<feature type="domain" description="GTP cyclohydrolase II" evidence="8">
    <location>
        <begin position="252"/>
        <end position="413"/>
    </location>
</feature>
<evidence type="ECO:0000256" key="3">
    <source>
        <dbReference type="ARBA" id="ARBA00004904"/>
    </source>
</evidence>
<comment type="similarity">
    <text evidence="7">Belongs to the DHBP synthase family.</text>
</comment>
<comment type="function">
    <text evidence="2 7">Catalyzes the conversion of D-ribulose 5-phosphate to formate and 3,4-dihydroxy-2-butanone 4-phosphate.</text>
</comment>
<feature type="binding site" evidence="7">
    <location>
        <position position="70"/>
    </location>
    <ligand>
        <name>D-ribulose 5-phosphate</name>
        <dbReference type="ChEBI" id="CHEBI:58121"/>
    </ligand>
</feature>
<dbReference type="InterPro" id="IPR036144">
    <property type="entry name" value="RibA-like_sf"/>
</dbReference>
<name>A0ABP9C0N6_9ACTN</name>
<feature type="binding site" evidence="7">
    <location>
        <begin position="65"/>
        <end position="66"/>
    </location>
    <ligand>
        <name>D-ribulose 5-phosphate</name>
        <dbReference type="ChEBI" id="CHEBI:58121"/>
    </ligand>
</feature>
<dbReference type="EMBL" id="BAABKQ010000001">
    <property type="protein sequence ID" value="GAA4803248.1"/>
    <property type="molecule type" value="Genomic_DNA"/>
</dbReference>
<dbReference type="Pfam" id="PF00926">
    <property type="entry name" value="DHBP_synthase"/>
    <property type="match status" value="1"/>
</dbReference>
<dbReference type="SUPFAM" id="SSF142695">
    <property type="entry name" value="RibA-like"/>
    <property type="match status" value="1"/>
</dbReference>
<evidence type="ECO:0000313" key="10">
    <source>
        <dbReference type="Proteomes" id="UP001500839"/>
    </source>
</evidence>
<dbReference type="HAMAP" id="MF_00180">
    <property type="entry name" value="RibB"/>
    <property type="match status" value="1"/>
</dbReference>
<dbReference type="InterPro" id="IPR017945">
    <property type="entry name" value="DHBP_synth_RibB-like_a/b_dom"/>
</dbReference>
<proteinExistence type="inferred from homology"/>
<feature type="site" description="Essential for catalytic activity" evidence="7">
    <location>
        <position position="164"/>
    </location>
</feature>
<keyword evidence="10" id="KW-1185">Reference proteome</keyword>
<comment type="subunit">
    <text evidence="7">Homodimer.</text>
</comment>
<sequence length="437" mass="45178">MIEKVGEDMLTGDAQFVGHSVQGHRPHPAGAAHARVAGSRFDGIDRAIADIAAGKAVVVVDDEDRENEGDIIFAAETATTELVAFTVRYSSGYLCVPMVGDDCDRLDLPPMYRSNEDPHGTAYTVTVDARAGVTTGISAHDRALTIRALADRGSAAADFSRPGHVVPLRAREGGVLVRPGHTEAAVDLTRLAGLNPVGVVCEIVSEQDPTTMARTPELREFADTHGLALVTIADLAEWRRTHEQLVTRGPVANVPTTHGTFRAVGYTGAVDGREHVALLAGRPTAPAAAEADPAPGPATVRIHAECLTGDVFGSTRCGCGHDLGSAMDAVSAADCGVVLYLRGEAARGQGLVHTLRSFAADESAAAAMPAAPTAGDLHVAAQILADLGFDSVRLLACDADAATLRGAGREVLARHGIDVVEVAPVVGGNPDTTAATA</sequence>
<dbReference type="SUPFAM" id="SSF55821">
    <property type="entry name" value="YrdC/RibB"/>
    <property type="match status" value="1"/>
</dbReference>
<protein>
    <recommendedName>
        <fullName evidence="7">3,4-dihydroxy-2-butanone 4-phosphate synthase</fullName>
        <shortName evidence="7">DHBP synthase</shortName>
        <ecNumber evidence="7">4.1.99.12</ecNumber>
    </recommendedName>
</protein>
<keyword evidence="7" id="KW-0456">Lyase</keyword>